<gene>
    <name evidence="1" type="ORF">GCM10007111_19430</name>
</gene>
<evidence type="ECO:0000313" key="2">
    <source>
        <dbReference type="Proteomes" id="UP000634435"/>
    </source>
</evidence>
<comment type="caution">
    <text evidence="1">The sequence shown here is derived from an EMBL/GenBank/DDBJ whole genome shotgun (WGS) entry which is preliminary data.</text>
</comment>
<dbReference type="InterPro" id="IPR013321">
    <property type="entry name" value="Arc_rbn_hlx_hlx"/>
</dbReference>
<dbReference type="InterPro" id="IPR010985">
    <property type="entry name" value="Ribbon_hlx_hlx"/>
</dbReference>
<dbReference type="Proteomes" id="UP000634435">
    <property type="component" value="Unassembled WGS sequence"/>
</dbReference>
<proteinExistence type="predicted"/>
<evidence type="ECO:0000313" key="1">
    <source>
        <dbReference type="EMBL" id="GGJ57364.1"/>
    </source>
</evidence>
<organism evidence="1 2">
    <name type="scientific">Virgibacillus kapii</name>
    <dbReference type="NCBI Taxonomy" id="1638645"/>
    <lineage>
        <taxon>Bacteria</taxon>
        <taxon>Bacillati</taxon>
        <taxon>Bacillota</taxon>
        <taxon>Bacilli</taxon>
        <taxon>Bacillales</taxon>
        <taxon>Bacillaceae</taxon>
        <taxon>Virgibacillus</taxon>
    </lineage>
</organism>
<dbReference type="EMBL" id="BMPN01000003">
    <property type="protein sequence ID" value="GGJ57364.1"/>
    <property type="molecule type" value="Genomic_DNA"/>
</dbReference>
<dbReference type="SUPFAM" id="SSF47598">
    <property type="entry name" value="Ribbon-helix-helix"/>
    <property type="match status" value="1"/>
</dbReference>
<dbReference type="RefSeq" id="WP_188942944.1">
    <property type="nucleotide sequence ID" value="NZ_BMPN01000003.1"/>
</dbReference>
<protein>
    <recommendedName>
        <fullName evidence="3">CopG family transcriptional regulator</fullName>
    </recommendedName>
</protein>
<reference evidence="2" key="1">
    <citation type="journal article" date="2019" name="Int. J. Syst. Evol. Microbiol.">
        <title>The Global Catalogue of Microorganisms (GCM) 10K type strain sequencing project: providing services to taxonomists for standard genome sequencing and annotation.</title>
        <authorList>
            <consortium name="The Broad Institute Genomics Platform"/>
            <consortium name="The Broad Institute Genome Sequencing Center for Infectious Disease"/>
            <person name="Wu L."/>
            <person name="Ma J."/>
        </authorList>
    </citation>
    <scope>NUCLEOTIDE SEQUENCE [LARGE SCALE GENOMIC DNA]</scope>
    <source>
        <strain evidence="2">JCM 30071</strain>
    </source>
</reference>
<dbReference type="Gene3D" id="1.10.1220.10">
    <property type="entry name" value="Met repressor-like"/>
    <property type="match status" value="1"/>
</dbReference>
<keyword evidence="2" id="KW-1185">Reference proteome</keyword>
<evidence type="ECO:0008006" key="3">
    <source>
        <dbReference type="Google" id="ProtNLM"/>
    </source>
</evidence>
<sequence>MTDNNKNPDKPVKVPADIHQEIKIFAVKEGREMREVVTTAFEFYKKYRNSIKDDKQ</sequence>
<name>A0ABQ2DH31_9BACI</name>
<accession>A0ABQ2DH31</accession>